<evidence type="ECO:0000256" key="1">
    <source>
        <dbReference type="SAM" id="MobiDB-lite"/>
    </source>
</evidence>
<evidence type="ECO:0000313" key="3">
    <source>
        <dbReference type="Proteomes" id="UP000007883"/>
    </source>
</evidence>
<dbReference type="HOGENOM" id="CLU_2883154_0_0_4"/>
<dbReference type="RefSeq" id="WP_014428678.1">
    <property type="nucleotide sequence ID" value="NC_017075.1"/>
</dbReference>
<dbReference type="AlphaFoldDB" id="I0HS29"/>
<protein>
    <submittedName>
        <fullName evidence="2">Uncharacterized protein</fullName>
    </submittedName>
</protein>
<dbReference type="PATRIC" id="fig|983917.3.peg.2407"/>
<accession>I0HS29</accession>
<evidence type="ECO:0000313" key="2">
    <source>
        <dbReference type="EMBL" id="BAL95816.1"/>
    </source>
</evidence>
<dbReference type="Proteomes" id="UP000007883">
    <property type="component" value="Chromosome"/>
</dbReference>
<reference evidence="2 3" key="1">
    <citation type="journal article" date="2012" name="J. Bacteriol.">
        <title>Complete genome sequence of phototrophic betaproteobacterium Rubrivivax gelatinosus IL144.</title>
        <authorList>
            <person name="Nagashima S."/>
            <person name="Kamimura A."/>
            <person name="Shimizu T."/>
            <person name="Nakamura-isaki S."/>
            <person name="Aono E."/>
            <person name="Sakamoto K."/>
            <person name="Ichikawa N."/>
            <person name="Nakazawa H."/>
            <person name="Sekine M."/>
            <person name="Yamazaki S."/>
            <person name="Fujita N."/>
            <person name="Shimada K."/>
            <person name="Hanada S."/>
            <person name="Nagashima K.V.P."/>
        </authorList>
    </citation>
    <scope>NUCLEOTIDE SEQUENCE [LARGE SCALE GENOMIC DNA]</scope>
    <source>
        <strain evidence="3">NBRC 100245 / IL144</strain>
    </source>
</reference>
<name>I0HS29_RUBGI</name>
<proteinExistence type="predicted"/>
<organism evidence="2 3">
    <name type="scientific">Rubrivivax gelatinosus (strain NBRC 100245 / IL144)</name>
    <dbReference type="NCBI Taxonomy" id="983917"/>
    <lineage>
        <taxon>Bacteria</taxon>
        <taxon>Pseudomonadati</taxon>
        <taxon>Pseudomonadota</taxon>
        <taxon>Betaproteobacteria</taxon>
        <taxon>Burkholderiales</taxon>
        <taxon>Sphaerotilaceae</taxon>
        <taxon>Rubrivivax</taxon>
    </lineage>
</organism>
<keyword evidence="3" id="KW-1185">Reference proteome</keyword>
<feature type="compositionally biased region" description="Low complexity" evidence="1">
    <location>
        <begin position="36"/>
        <end position="45"/>
    </location>
</feature>
<sequence length="63" mass="6209">MNTSSRPFRPGESLPAAHVPDLAEADASVAGEEDPGAAVDDGAAGPPVPDVPVEPKPRPPGAA</sequence>
<feature type="region of interest" description="Disordered" evidence="1">
    <location>
        <begin position="1"/>
        <end position="63"/>
    </location>
</feature>
<feature type="compositionally biased region" description="Pro residues" evidence="1">
    <location>
        <begin position="46"/>
        <end position="63"/>
    </location>
</feature>
<dbReference type="EMBL" id="AP012320">
    <property type="protein sequence ID" value="BAL95816.1"/>
    <property type="molecule type" value="Genomic_DNA"/>
</dbReference>
<gene>
    <name evidence="2" type="ordered locus">RGE_24750</name>
</gene>
<dbReference type="KEGG" id="rge:RGE_24750"/>